<protein>
    <submittedName>
        <fullName evidence="1">Uncharacterized protein</fullName>
    </submittedName>
</protein>
<proteinExistence type="predicted"/>
<reference evidence="1 2" key="1">
    <citation type="journal article" date="2022" name="Plant J.">
        <title>Chromosome-level genome of Camellia lanceoleosa provides a valuable resource for understanding genome evolution and self-incompatibility.</title>
        <authorList>
            <person name="Gong W."/>
            <person name="Xiao S."/>
            <person name="Wang L."/>
            <person name="Liao Z."/>
            <person name="Chang Y."/>
            <person name="Mo W."/>
            <person name="Hu G."/>
            <person name="Li W."/>
            <person name="Zhao G."/>
            <person name="Zhu H."/>
            <person name="Hu X."/>
            <person name="Ji K."/>
            <person name="Xiang X."/>
            <person name="Song Q."/>
            <person name="Yuan D."/>
            <person name="Jin S."/>
            <person name="Zhang L."/>
        </authorList>
    </citation>
    <scope>NUCLEOTIDE SEQUENCE [LARGE SCALE GENOMIC DNA]</scope>
    <source>
        <strain evidence="1">SQ_2022a</strain>
    </source>
</reference>
<organism evidence="1 2">
    <name type="scientific">Camellia lanceoleosa</name>
    <dbReference type="NCBI Taxonomy" id="1840588"/>
    <lineage>
        <taxon>Eukaryota</taxon>
        <taxon>Viridiplantae</taxon>
        <taxon>Streptophyta</taxon>
        <taxon>Embryophyta</taxon>
        <taxon>Tracheophyta</taxon>
        <taxon>Spermatophyta</taxon>
        <taxon>Magnoliopsida</taxon>
        <taxon>eudicotyledons</taxon>
        <taxon>Gunneridae</taxon>
        <taxon>Pentapetalae</taxon>
        <taxon>asterids</taxon>
        <taxon>Ericales</taxon>
        <taxon>Theaceae</taxon>
        <taxon>Camellia</taxon>
    </lineage>
</organism>
<sequence>MFENVTIKGDAILSNDIIQITPNKIWKVSQATYKDPFHLGDQASERLTDFNTYFFYNWAGSMGLPIMQIDPLTWTPFVAVEFDTFPNAWDPSEIHVGININSLESNATIIWYNNITYGRDNEAWISYDSSSKNLSVVFTGYINNTRFKSVLSWPINLRDYLSE</sequence>
<evidence type="ECO:0000313" key="2">
    <source>
        <dbReference type="Proteomes" id="UP001060215"/>
    </source>
</evidence>
<dbReference type="EMBL" id="CM045769">
    <property type="protein sequence ID" value="KAI7995904.1"/>
    <property type="molecule type" value="Genomic_DNA"/>
</dbReference>
<dbReference type="Proteomes" id="UP001060215">
    <property type="component" value="Chromosome 12"/>
</dbReference>
<evidence type="ECO:0000313" key="1">
    <source>
        <dbReference type="EMBL" id="KAI7995904.1"/>
    </source>
</evidence>
<keyword evidence="2" id="KW-1185">Reference proteome</keyword>
<comment type="caution">
    <text evidence="1">The sequence shown here is derived from an EMBL/GenBank/DDBJ whole genome shotgun (WGS) entry which is preliminary data.</text>
</comment>
<name>A0ACC0G4R0_9ERIC</name>
<accession>A0ACC0G4R0</accession>
<gene>
    <name evidence="1" type="ORF">LOK49_LG11G01602</name>
</gene>